<dbReference type="PANTHER" id="PTHR47237:SF1">
    <property type="entry name" value="SLL0310 PROTEIN"/>
    <property type="match status" value="1"/>
</dbReference>
<sequence length="305" mass="34102">MDIQLQLAKCTDRSEVAHLIYHSTNAWYQQHGLGAIFQSAPEECHLFVDVYQQLDPDYHWVARDSQLNILGSCFFHPRETHLGLGIMNVHPDAFGQGIAKKLLSKADELAGNLPIRLISSALNLDSYSLYRRGGFTPYAIYQDMVISVPEQGVNLPRLTEGIVRDARTEDLPAILQLEADLLGISRQRDIEYFLNDTSGLWRIAVWEHNQRIEGYLASIAHPASRMLGPGCSYRDEIALDLLGWMLDKHHRGAKPVVLVPTERSALCQALLRWGGRICELHLAQVKGAAQKPSGVVMPSFLPESG</sequence>
<dbReference type="Gene3D" id="3.40.630.30">
    <property type="match status" value="1"/>
</dbReference>
<dbReference type="Pfam" id="PF13508">
    <property type="entry name" value="Acetyltransf_7"/>
    <property type="match status" value="1"/>
</dbReference>
<evidence type="ECO:0000313" key="3">
    <source>
        <dbReference type="Proteomes" id="UP000216001"/>
    </source>
</evidence>
<evidence type="ECO:0000313" key="2">
    <source>
        <dbReference type="EMBL" id="OZS73695.1"/>
    </source>
</evidence>
<accession>A0A264VQY8</accession>
<dbReference type="GO" id="GO:0016747">
    <property type="term" value="F:acyltransferase activity, transferring groups other than amino-acyl groups"/>
    <property type="evidence" value="ECO:0007669"/>
    <property type="project" value="InterPro"/>
</dbReference>
<keyword evidence="2" id="KW-0808">Transferase</keyword>
<dbReference type="RefSeq" id="WP_094962108.1">
    <property type="nucleotide sequence ID" value="NZ_NOWC01000019.1"/>
</dbReference>
<dbReference type="EMBL" id="NOWC01000019">
    <property type="protein sequence ID" value="OZS73695.1"/>
    <property type="molecule type" value="Genomic_DNA"/>
</dbReference>
<dbReference type="InterPro" id="IPR016181">
    <property type="entry name" value="Acyl_CoA_acyltransferase"/>
</dbReference>
<name>A0A264VQY8_PRORE</name>
<organism evidence="2 3">
    <name type="scientific">Providencia rettgeri</name>
    <dbReference type="NCBI Taxonomy" id="587"/>
    <lineage>
        <taxon>Bacteria</taxon>
        <taxon>Pseudomonadati</taxon>
        <taxon>Pseudomonadota</taxon>
        <taxon>Gammaproteobacteria</taxon>
        <taxon>Enterobacterales</taxon>
        <taxon>Morganellaceae</taxon>
        <taxon>Providencia</taxon>
    </lineage>
</organism>
<feature type="domain" description="N-acetyltransferase" evidence="1">
    <location>
        <begin position="14"/>
        <end position="149"/>
    </location>
</feature>
<proteinExistence type="predicted"/>
<reference evidence="2 3" key="1">
    <citation type="submission" date="2017-07" db="EMBL/GenBank/DDBJ databases">
        <title>blaIMP-27 on transferable plasmids in Proteus mirabilis and Providencia rettgeri.</title>
        <authorList>
            <person name="Potter R."/>
        </authorList>
    </citation>
    <scope>NUCLEOTIDE SEQUENCE [LARGE SCALE GENOMIC DNA]</scope>
    <source>
        <strain evidence="2 3">PR1</strain>
    </source>
</reference>
<dbReference type="CDD" id="cd04301">
    <property type="entry name" value="NAT_SF"/>
    <property type="match status" value="1"/>
</dbReference>
<protein>
    <submittedName>
        <fullName evidence="2">GNAT family N-acetyltransferase</fullName>
    </submittedName>
</protein>
<gene>
    <name evidence="2" type="ORF">CHI95_15375</name>
</gene>
<comment type="caution">
    <text evidence="2">The sequence shown here is derived from an EMBL/GenBank/DDBJ whole genome shotgun (WGS) entry which is preliminary data.</text>
</comment>
<dbReference type="SUPFAM" id="SSF55729">
    <property type="entry name" value="Acyl-CoA N-acyltransferases (Nat)"/>
    <property type="match status" value="1"/>
</dbReference>
<dbReference type="PANTHER" id="PTHR47237">
    <property type="entry name" value="SLL0310 PROTEIN"/>
    <property type="match status" value="1"/>
</dbReference>
<dbReference type="PROSITE" id="PS51186">
    <property type="entry name" value="GNAT"/>
    <property type="match status" value="1"/>
</dbReference>
<dbReference type="InterPro" id="IPR000182">
    <property type="entry name" value="GNAT_dom"/>
</dbReference>
<dbReference type="Proteomes" id="UP000216001">
    <property type="component" value="Unassembled WGS sequence"/>
</dbReference>
<dbReference type="AlphaFoldDB" id="A0A264VQY8"/>
<dbReference type="InterPro" id="IPR052729">
    <property type="entry name" value="Acyl/Acetyltrans_Enzymes"/>
</dbReference>
<evidence type="ECO:0000259" key="1">
    <source>
        <dbReference type="PROSITE" id="PS51186"/>
    </source>
</evidence>